<dbReference type="Pfam" id="PF00797">
    <property type="entry name" value="Acetyltransf_2"/>
    <property type="match status" value="1"/>
</dbReference>
<dbReference type="Gene3D" id="2.40.128.150">
    <property type="entry name" value="Cysteine proteinases"/>
    <property type="match status" value="1"/>
</dbReference>
<evidence type="ECO:0000256" key="2">
    <source>
        <dbReference type="RuleBase" id="RU003452"/>
    </source>
</evidence>
<dbReference type="Gene3D" id="3.30.2140.10">
    <property type="entry name" value="Arylamine N-acetyltransferase"/>
    <property type="match status" value="1"/>
</dbReference>
<keyword evidence="4" id="KW-1185">Reference proteome</keyword>
<comment type="similarity">
    <text evidence="1 2">Belongs to the arylamine N-acetyltransferase family.</text>
</comment>
<dbReference type="PANTHER" id="PTHR11786">
    <property type="entry name" value="N-HYDROXYARYLAMINE O-ACETYLTRANSFERASE"/>
    <property type="match status" value="1"/>
</dbReference>
<dbReference type="PRINTS" id="PR01543">
    <property type="entry name" value="ANATRNSFRASE"/>
</dbReference>
<accession>A0ABZ2RP70</accession>
<protein>
    <submittedName>
        <fullName evidence="3">Arylamine N-acetyltransferase</fullName>
    </submittedName>
</protein>
<dbReference type="EMBL" id="CP148074">
    <property type="protein sequence ID" value="WXL25954.1"/>
    <property type="molecule type" value="Genomic_DNA"/>
</dbReference>
<reference evidence="3 4" key="1">
    <citation type="submission" date="2024-03" db="EMBL/GenBank/DDBJ databases">
        <title>Complete genome of BD2.</title>
        <authorList>
            <person name="Cao G."/>
        </authorList>
    </citation>
    <scope>NUCLEOTIDE SEQUENCE [LARGE SCALE GENOMIC DNA]</scope>
    <source>
        <strain evidence="3 4">BD2</strain>
    </source>
</reference>
<dbReference type="PANTHER" id="PTHR11786:SF0">
    <property type="entry name" value="ARYLAMINE N-ACETYLTRANSFERASE 4-RELATED"/>
    <property type="match status" value="1"/>
</dbReference>
<proteinExistence type="inferred from homology"/>
<sequence>MNNVYAGTDHTLAERYLARIGFHDNFSPTLSTLQTLLFLHATHIPFGNTASFMGEAVPLDSEHLQNKLLLQQREGYCFEHSLLIQQALSSLGYNAINRLGRVYFMTTPEETPAQSHLVTVVSIEGENYLYDPNFGGMSPTAPLSLSRIGQIQETPHEPYRLIPADASGLNPDTLTGMRFMLQAKVLGEWINLYAFDPEQPVATNDVKVANWYISTSPDSLFTQHLLMALATPNARINLMDNTVKIHSREGTTQQVLETPEDFKNFFETHLNMASGHVDYQALATKVAGLLK</sequence>
<dbReference type="InterPro" id="IPR001447">
    <property type="entry name" value="Arylamine_N-AcTrfase"/>
</dbReference>
<dbReference type="InterPro" id="IPR038765">
    <property type="entry name" value="Papain-like_cys_pep_sf"/>
</dbReference>
<name>A0ABZ2RP70_ECTME</name>
<evidence type="ECO:0000313" key="3">
    <source>
        <dbReference type="EMBL" id="WXL25954.1"/>
    </source>
</evidence>
<evidence type="ECO:0000256" key="1">
    <source>
        <dbReference type="ARBA" id="ARBA00006547"/>
    </source>
</evidence>
<dbReference type="Proteomes" id="UP001476583">
    <property type="component" value="Chromosome"/>
</dbReference>
<gene>
    <name evidence="3" type="ORF">WG219_00225</name>
</gene>
<dbReference type="SUPFAM" id="SSF54001">
    <property type="entry name" value="Cysteine proteinases"/>
    <property type="match status" value="1"/>
</dbReference>
<evidence type="ECO:0000313" key="4">
    <source>
        <dbReference type="Proteomes" id="UP001476583"/>
    </source>
</evidence>
<organism evidence="3 4">
    <name type="scientific">Ectopseudomonas mendocina</name>
    <name type="common">Pseudomonas mendocina</name>
    <dbReference type="NCBI Taxonomy" id="300"/>
    <lineage>
        <taxon>Bacteria</taxon>
        <taxon>Pseudomonadati</taxon>
        <taxon>Pseudomonadota</taxon>
        <taxon>Gammaproteobacteria</taxon>
        <taxon>Pseudomonadales</taxon>
        <taxon>Pseudomonadaceae</taxon>
        <taxon>Ectopseudomonas</taxon>
    </lineage>
</organism>